<accession>A0A2T0RZR8</accession>
<dbReference type="PANTHER" id="PTHR30204:SF15">
    <property type="entry name" value="BLL5018 PROTEIN"/>
    <property type="match status" value="1"/>
</dbReference>
<feature type="region of interest" description="Disordered" evidence="2">
    <location>
        <begin position="85"/>
        <end position="274"/>
    </location>
</feature>
<sequence>MTGKAPDAFRTISEVADWLGVNAHVLRFWESKFSQVKPVKRAGGRRYYRRADMELLGGIQKLLHEDGMTIKGVQKVLREQGVKAVAERSRPVGAGPPEKPVSEPATVDAAEVSEETADPLGVAMSMSLQGDGHDRPSPPEATTAAEIPEQPTEPVSPEQDMKAFAEVLTSTQPPENDAALTAEDEDTEETEDPTPGAYVEAATDAVESAPESTIAPEQNDPTEAELSEGPAGQDRTEPGKDLSAVAEDAPEEGIETAPEDAQPAPLPDSVDGDAEPADIEFAEVPQKAEVMPLFTHRPPDEAEDADDSEDAPGPVIAPLPGSELTVAEALERLQPLQVRPELLRPIHARLVALRERMDSRG</sequence>
<gene>
    <name evidence="4" type="ORF">CLV78_101723</name>
</gene>
<proteinExistence type="predicted"/>
<dbReference type="Proteomes" id="UP000239480">
    <property type="component" value="Unassembled WGS sequence"/>
</dbReference>
<feature type="domain" description="HTH merR-type" evidence="3">
    <location>
        <begin position="11"/>
        <end position="79"/>
    </location>
</feature>
<name>A0A2T0RZR8_9RHOB</name>
<evidence type="ECO:0000313" key="4">
    <source>
        <dbReference type="EMBL" id="PRY26622.1"/>
    </source>
</evidence>
<dbReference type="PROSITE" id="PS50937">
    <property type="entry name" value="HTH_MERR_2"/>
    <property type="match status" value="1"/>
</dbReference>
<feature type="compositionally biased region" description="Acidic residues" evidence="2">
    <location>
        <begin position="182"/>
        <end position="192"/>
    </location>
</feature>
<dbReference type="Gene3D" id="1.10.1660.10">
    <property type="match status" value="1"/>
</dbReference>
<dbReference type="GO" id="GO:0003700">
    <property type="term" value="F:DNA-binding transcription factor activity"/>
    <property type="evidence" value="ECO:0007669"/>
    <property type="project" value="InterPro"/>
</dbReference>
<dbReference type="SMART" id="SM00422">
    <property type="entry name" value="HTH_MERR"/>
    <property type="match status" value="1"/>
</dbReference>
<dbReference type="InterPro" id="IPR000551">
    <property type="entry name" value="MerR-type_HTH_dom"/>
</dbReference>
<dbReference type="Pfam" id="PF13411">
    <property type="entry name" value="MerR_1"/>
    <property type="match status" value="1"/>
</dbReference>
<keyword evidence="1" id="KW-0238">DNA-binding</keyword>
<feature type="compositionally biased region" description="Acidic residues" evidence="2">
    <location>
        <begin position="301"/>
        <end position="310"/>
    </location>
</feature>
<dbReference type="AlphaFoldDB" id="A0A2T0RZR8"/>
<dbReference type="SUPFAM" id="SSF46955">
    <property type="entry name" value="Putative DNA-binding domain"/>
    <property type="match status" value="1"/>
</dbReference>
<dbReference type="EMBL" id="PVTD01000001">
    <property type="protein sequence ID" value="PRY26622.1"/>
    <property type="molecule type" value="Genomic_DNA"/>
</dbReference>
<comment type="caution">
    <text evidence="4">The sequence shown here is derived from an EMBL/GenBank/DDBJ whole genome shotgun (WGS) entry which is preliminary data.</text>
</comment>
<dbReference type="PANTHER" id="PTHR30204">
    <property type="entry name" value="REDOX-CYCLING DRUG-SENSING TRANSCRIPTIONAL ACTIVATOR SOXR"/>
    <property type="match status" value="1"/>
</dbReference>
<evidence type="ECO:0000256" key="2">
    <source>
        <dbReference type="SAM" id="MobiDB-lite"/>
    </source>
</evidence>
<feature type="region of interest" description="Disordered" evidence="2">
    <location>
        <begin position="296"/>
        <end position="319"/>
    </location>
</feature>
<dbReference type="RefSeq" id="WP_245924818.1">
    <property type="nucleotide sequence ID" value="NZ_PVTD01000001.1"/>
</dbReference>
<evidence type="ECO:0000256" key="1">
    <source>
        <dbReference type="ARBA" id="ARBA00023125"/>
    </source>
</evidence>
<dbReference type="InterPro" id="IPR009061">
    <property type="entry name" value="DNA-bd_dom_put_sf"/>
</dbReference>
<dbReference type="InterPro" id="IPR047057">
    <property type="entry name" value="MerR_fam"/>
</dbReference>
<protein>
    <submittedName>
        <fullName evidence="4">MerR-like DNA binding protein</fullName>
    </submittedName>
</protein>
<feature type="compositionally biased region" description="Acidic residues" evidence="2">
    <location>
        <begin position="248"/>
        <end position="258"/>
    </location>
</feature>
<dbReference type="CDD" id="cd04765">
    <property type="entry name" value="HTH_MlrA-like_sg2"/>
    <property type="match status" value="1"/>
</dbReference>
<evidence type="ECO:0000259" key="3">
    <source>
        <dbReference type="PROSITE" id="PS50937"/>
    </source>
</evidence>
<keyword evidence="5" id="KW-1185">Reference proteome</keyword>
<evidence type="ECO:0000313" key="5">
    <source>
        <dbReference type="Proteomes" id="UP000239480"/>
    </source>
</evidence>
<reference evidence="4 5" key="1">
    <citation type="submission" date="2018-03" db="EMBL/GenBank/DDBJ databases">
        <title>Genomic Encyclopedia of Archaeal and Bacterial Type Strains, Phase II (KMG-II): from individual species to whole genera.</title>
        <authorList>
            <person name="Goeker M."/>
        </authorList>
    </citation>
    <scope>NUCLEOTIDE SEQUENCE [LARGE SCALE GENOMIC DNA]</scope>
    <source>
        <strain evidence="4 5">DSM 29328</strain>
    </source>
</reference>
<dbReference type="GO" id="GO:0003677">
    <property type="term" value="F:DNA binding"/>
    <property type="evidence" value="ECO:0007669"/>
    <property type="project" value="UniProtKB-KW"/>
</dbReference>
<organism evidence="4 5">
    <name type="scientific">Aliiruegeria haliotis</name>
    <dbReference type="NCBI Taxonomy" id="1280846"/>
    <lineage>
        <taxon>Bacteria</taxon>
        <taxon>Pseudomonadati</taxon>
        <taxon>Pseudomonadota</taxon>
        <taxon>Alphaproteobacteria</taxon>
        <taxon>Rhodobacterales</taxon>
        <taxon>Roseobacteraceae</taxon>
        <taxon>Aliiruegeria</taxon>
    </lineage>
</organism>